<dbReference type="PANTHER" id="PTHR45947">
    <property type="entry name" value="SULFOQUINOVOSYL TRANSFERASE SQD2"/>
    <property type="match status" value="1"/>
</dbReference>
<reference evidence="1" key="1">
    <citation type="submission" date="2020-10" db="EMBL/GenBank/DDBJ databases">
        <authorList>
            <person name="Gilroy R."/>
        </authorList>
    </citation>
    <scope>NUCLEOTIDE SEQUENCE</scope>
    <source>
        <strain evidence="1">B2-16538</strain>
    </source>
</reference>
<dbReference type="Gene3D" id="3.40.50.2000">
    <property type="entry name" value="Glycogen Phosphorylase B"/>
    <property type="match status" value="2"/>
</dbReference>
<reference evidence="1" key="2">
    <citation type="journal article" date="2021" name="PeerJ">
        <title>Extensive microbial diversity within the chicken gut microbiome revealed by metagenomics and culture.</title>
        <authorList>
            <person name="Gilroy R."/>
            <person name="Ravi A."/>
            <person name="Getino M."/>
            <person name="Pursley I."/>
            <person name="Horton D.L."/>
            <person name="Alikhan N.F."/>
            <person name="Baker D."/>
            <person name="Gharbi K."/>
            <person name="Hall N."/>
            <person name="Watson M."/>
            <person name="Adriaenssens E.M."/>
            <person name="Foster-Nyarko E."/>
            <person name="Jarju S."/>
            <person name="Secka A."/>
            <person name="Antonio M."/>
            <person name="Oren A."/>
            <person name="Chaudhuri R.R."/>
            <person name="La Ragione R."/>
            <person name="Hildebrand F."/>
            <person name="Pallen M.J."/>
        </authorList>
    </citation>
    <scope>NUCLEOTIDE SEQUENCE</scope>
    <source>
        <strain evidence="1">B2-16538</strain>
    </source>
</reference>
<comment type="caution">
    <text evidence="1">The sequence shown here is derived from an EMBL/GenBank/DDBJ whole genome shotgun (WGS) entry which is preliminary data.</text>
</comment>
<accession>A0A9D9J476</accession>
<name>A0A9D9J476_9BACT</name>
<dbReference type="Proteomes" id="UP000823750">
    <property type="component" value="Unassembled WGS sequence"/>
</dbReference>
<gene>
    <name evidence="1" type="ORF">IAB78_01815</name>
</gene>
<evidence type="ECO:0000313" key="1">
    <source>
        <dbReference type="EMBL" id="MBO8485144.1"/>
    </source>
</evidence>
<dbReference type="CDD" id="cd03801">
    <property type="entry name" value="GT4_PimA-like"/>
    <property type="match status" value="1"/>
</dbReference>
<dbReference type="SUPFAM" id="SSF53756">
    <property type="entry name" value="UDP-Glycosyltransferase/glycogen phosphorylase"/>
    <property type="match status" value="1"/>
</dbReference>
<dbReference type="GO" id="GO:0016757">
    <property type="term" value="F:glycosyltransferase activity"/>
    <property type="evidence" value="ECO:0007669"/>
    <property type="project" value="TreeGrafter"/>
</dbReference>
<dbReference type="InterPro" id="IPR050194">
    <property type="entry name" value="Glycosyltransferase_grp1"/>
</dbReference>
<organism evidence="1 2">
    <name type="scientific">Candidatus Cryptobacteroides excrementavium</name>
    <dbReference type="NCBI Taxonomy" id="2840759"/>
    <lineage>
        <taxon>Bacteria</taxon>
        <taxon>Pseudomonadati</taxon>
        <taxon>Bacteroidota</taxon>
        <taxon>Bacteroidia</taxon>
        <taxon>Bacteroidales</taxon>
        <taxon>Candidatus Cryptobacteroides</taxon>
    </lineage>
</organism>
<evidence type="ECO:0000313" key="2">
    <source>
        <dbReference type="Proteomes" id="UP000823750"/>
    </source>
</evidence>
<dbReference type="AlphaFoldDB" id="A0A9D9J476"/>
<protein>
    <submittedName>
        <fullName evidence="1">Glycosyltransferase</fullName>
    </submittedName>
</protein>
<dbReference type="Pfam" id="PF13692">
    <property type="entry name" value="Glyco_trans_1_4"/>
    <property type="match status" value="1"/>
</dbReference>
<dbReference type="PANTHER" id="PTHR45947:SF3">
    <property type="entry name" value="SULFOQUINOVOSYL TRANSFERASE SQD2"/>
    <property type="match status" value="1"/>
</dbReference>
<sequence>MRVLWLSMANTLFNEKGDRAYNGKGWIASLQDAVMKYAGDDIQLGVAFLSKEAAGPLQQDNVMYYPIRKQAPEGIRKLFANWTGGHTEDYTSDISRIIRDFRPDLMQIFGCESKLASAILSCREIPSVIHIQGILTEYIPHFFPPGTGRKDMVTGKTFFNEVILNNGYRHLFRDYTVRAVTEKKCLEAAGYIMGRTEWDKDSTGKYSKARYFHVDEVLREDFYSMAGKYGSGHSNSEKKIHLISTISPAPYKGLDLILRTAGLLKGSGYDVTWDVIGISSEAGIRDIFEKKTGICASENGIRFLGVLDTKGLVKALTDAEIYVHPSYIENSPNSVCEAQMLGMPVIATDAGGTSTLVHDGEDGVIVRCGDPGHMCENIIRLHSDLSLRERIGRAAASAASERHDRRKIVEELKKAYSSILTESGQHGL</sequence>
<proteinExistence type="predicted"/>
<dbReference type="EMBL" id="JADILX010000032">
    <property type="protein sequence ID" value="MBO8485144.1"/>
    <property type="molecule type" value="Genomic_DNA"/>
</dbReference>